<dbReference type="Gene3D" id="3.90.850.10">
    <property type="entry name" value="Fumarylacetoacetase-like, C-terminal domain"/>
    <property type="match status" value="1"/>
</dbReference>
<proteinExistence type="predicted"/>
<organism evidence="1 2">
    <name type="scientific">Cervus elaphus hippelaphus</name>
    <name type="common">European red deer</name>
    <dbReference type="NCBI Taxonomy" id="46360"/>
    <lineage>
        <taxon>Eukaryota</taxon>
        <taxon>Metazoa</taxon>
        <taxon>Chordata</taxon>
        <taxon>Craniata</taxon>
        <taxon>Vertebrata</taxon>
        <taxon>Euteleostomi</taxon>
        <taxon>Mammalia</taxon>
        <taxon>Eutheria</taxon>
        <taxon>Laurasiatheria</taxon>
        <taxon>Artiodactyla</taxon>
        <taxon>Ruminantia</taxon>
        <taxon>Pecora</taxon>
        <taxon>Cervidae</taxon>
        <taxon>Cervinae</taxon>
        <taxon>Cervus</taxon>
    </lineage>
</organism>
<dbReference type="EMBL" id="MKHE01000015">
    <property type="protein sequence ID" value="OWK07852.1"/>
    <property type="molecule type" value="Genomic_DNA"/>
</dbReference>
<comment type="caution">
    <text evidence="1">The sequence shown here is derived from an EMBL/GenBank/DDBJ whole genome shotgun (WGS) entry which is preliminary data.</text>
</comment>
<gene>
    <name evidence="1" type="ORF">Celaphus_00008688</name>
</gene>
<dbReference type="Proteomes" id="UP000242450">
    <property type="component" value="Chromosome 15"/>
</dbReference>
<dbReference type="InterPro" id="IPR036663">
    <property type="entry name" value="Fumarylacetoacetase_C_sf"/>
</dbReference>
<name>A0A212CPM7_CEREH</name>
<protein>
    <submittedName>
        <fullName evidence="1">Uncharacterized protein</fullName>
    </submittedName>
</protein>
<sequence>MCRASARPARTRATSFMASCPISAFVPKEKIPDPHNLKLWLKANATVAAWMLIVERMRLDVCHVVLLPSAALSSGNIGLLSWRTGISISGSPMTSPL</sequence>
<dbReference type="AlphaFoldDB" id="A0A212CPM7"/>
<dbReference type="GO" id="GO:0003824">
    <property type="term" value="F:catalytic activity"/>
    <property type="evidence" value="ECO:0007669"/>
    <property type="project" value="InterPro"/>
</dbReference>
<accession>A0A212CPM7</accession>
<reference evidence="1 2" key="1">
    <citation type="journal article" date="2018" name="Mol. Genet. Genomics">
        <title>The red deer Cervus elaphus genome CerEla1.0: sequencing, annotating, genes, and chromosomes.</title>
        <authorList>
            <person name="Bana N.A."/>
            <person name="Nyiri A."/>
            <person name="Nagy J."/>
            <person name="Frank K."/>
            <person name="Nagy T."/>
            <person name="Steger V."/>
            <person name="Schiller M."/>
            <person name="Lakatos P."/>
            <person name="Sugar L."/>
            <person name="Horn P."/>
            <person name="Barta E."/>
            <person name="Orosz L."/>
        </authorList>
    </citation>
    <scope>NUCLEOTIDE SEQUENCE [LARGE SCALE GENOMIC DNA]</scope>
    <source>
        <strain evidence="1">Hungarian</strain>
    </source>
</reference>
<keyword evidence="2" id="KW-1185">Reference proteome</keyword>
<evidence type="ECO:0000313" key="2">
    <source>
        <dbReference type="Proteomes" id="UP000242450"/>
    </source>
</evidence>
<evidence type="ECO:0000313" key="1">
    <source>
        <dbReference type="EMBL" id="OWK07852.1"/>
    </source>
</evidence>